<keyword evidence="1" id="KW-0472">Membrane</keyword>
<keyword evidence="1" id="KW-1133">Transmembrane helix</keyword>
<dbReference type="InterPro" id="IPR025060">
    <property type="entry name" value="DUF3999"/>
</dbReference>
<evidence type="ECO:0000256" key="2">
    <source>
        <dbReference type="SAM" id="SignalP"/>
    </source>
</evidence>
<sequence length="485" mass="51813">MNARLATLALLALAAAAAVAGEAPVSREGVGPYFRLAVPPAIYGLSIRPALDDLRLLDAQRQPLAWAWAPEPAADTDPLRQDLPLFPLPDEARPEAGLPASIRIGADGSVLWQAGRPAPPAPATPARRWLLDAHGARGTLLSLDLQWQGSAQGVFPLALEASDDLRHWRPLNPEAAVLHLERDGQQLHQAEVALDAAQARYLRLTWLGQPLSLSRATVEHLDQRLPAPVLQWTPPRPPDRCDERACTWALPPRLPLDALRLDLAEPNTVAVVRLSEPAAPAAQAGPFRRHHALHGLRHRHAGRSGESPAPHDVEVWQGVLWRLDLNTASSSDASRESRQPVIALDGRASPSLRLQARRSTREWGATPPTLAVGSRTRELVFLARDAGPVRLAWGDPQAPGQPLAPSELMPLGRAGTPSPASVSLPALAFPALPLEPAAAPASGARADAGHMPWLWAALAAGLLLLAGMAWSLLRSTREAPDGAGH</sequence>
<dbReference type="Proteomes" id="UP001201463">
    <property type="component" value="Unassembled WGS sequence"/>
</dbReference>
<dbReference type="Pfam" id="PF13163">
    <property type="entry name" value="DUF3999"/>
    <property type="match status" value="1"/>
</dbReference>
<evidence type="ECO:0000313" key="4">
    <source>
        <dbReference type="Proteomes" id="UP001201463"/>
    </source>
</evidence>
<dbReference type="RefSeq" id="WP_233390056.1">
    <property type="nucleotide sequence ID" value="NZ_JAJTWT010000002.1"/>
</dbReference>
<dbReference type="EMBL" id="JAJTWT010000002">
    <property type="protein sequence ID" value="MCE4536601.1"/>
    <property type="molecule type" value="Genomic_DNA"/>
</dbReference>
<gene>
    <name evidence="3" type="ORF">LXT12_04975</name>
</gene>
<keyword evidence="4" id="KW-1185">Reference proteome</keyword>
<organism evidence="3 4">
    <name type="scientific">Pelomonas caseinilytica</name>
    <dbReference type="NCBI Taxonomy" id="2906763"/>
    <lineage>
        <taxon>Bacteria</taxon>
        <taxon>Pseudomonadati</taxon>
        <taxon>Pseudomonadota</taxon>
        <taxon>Betaproteobacteria</taxon>
        <taxon>Burkholderiales</taxon>
        <taxon>Sphaerotilaceae</taxon>
        <taxon>Roseateles</taxon>
    </lineage>
</organism>
<evidence type="ECO:0000313" key="3">
    <source>
        <dbReference type="EMBL" id="MCE4536601.1"/>
    </source>
</evidence>
<feature type="chain" id="PRO_5045719413" evidence="2">
    <location>
        <begin position="21"/>
        <end position="485"/>
    </location>
</feature>
<keyword evidence="2" id="KW-0732">Signal</keyword>
<proteinExistence type="predicted"/>
<reference evidence="3 4" key="1">
    <citation type="submission" date="2021-12" db="EMBL/GenBank/DDBJ databases">
        <title>Genome seq of p7.</title>
        <authorList>
            <person name="Seo T."/>
        </authorList>
    </citation>
    <scope>NUCLEOTIDE SEQUENCE [LARGE SCALE GENOMIC DNA]</scope>
    <source>
        <strain evidence="3 4">P7</strain>
    </source>
</reference>
<feature type="transmembrane region" description="Helical" evidence="1">
    <location>
        <begin position="453"/>
        <end position="473"/>
    </location>
</feature>
<feature type="signal peptide" evidence="2">
    <location>
        <begin position="1"/>
        <end position="20"/>
    </location>
</feature>
<evidence type="ECO:0000256" key="1">
    <source>
        <dbReference type="SAM" id="Phobius"/>
    </source>
</evidence>
<accession>A0ABS8XDR8</accession>
<protein>
    <submittedName>
        <fullName evidence="3">DUF3999 domain-containing protein</fullName>
    </submittedName>
</protein>
<name>A0ABS8XDR8_9BURK</name>
<comment type="caution">
    <text evidence="3">The sequence shown here is derived from an EMBL/GenBank/DDBJ whole genome shotgun (WGS) entry which is preliminary data.</text>
</comment>
<keyword evidence="1" id="KW-0812">Transmembrane</keyword>